<evidence type="ECO:0000313" key="5">
    <source>
        <dbReference type="EMBL" id="KAG8187452.1"/>
    </source>
</evidence>
<dbReference type="SUPFAM" id="SSF53098">
    <property type="entry name" value="Ribonuclease H-like"/>
    <property type="match status" value="1"/>
</dbReference>
<dbReference type="Pfam" id="PF00665">
    <property type="entry name" value="rve"/>
    <property type="match status" value="1"/>
</dbReference>
<evidence type="ECO:0000256" key="3">
    <source>
        <dbReference type="SAM" id="MobiDB-lite"/>
    </source>
</evidence>
<evidence type="ECO:0000313" key="6">
    <source>
        <dbReference type="Proteomes" id="UP000827092"/>
    </source>
</evidence>
<dbReference type="FunFam" id="3.30.420.10:FF:000032">
    <property type="entry name" value="Retrovirus-related Pol polyprotein from transposon 297-like Protein"/>
    <property type="match status" value="1"/>
</dbReference>
<reference evidence="5 6" key="1">
    <citation type="journal article" date="2022" name="Nat. Ecol. Evol.">
        <title>A masculinizing supergene underlies an exaggerated male reproductive morph in a spider.</title>
        <authorList>
            <person name="Hendrickx F."/>
            <person name="De Corte Z."/>
            <person name="Sonet G."/>
            <person name="Van Belleghem S.M."/>
            <person name="Kostlbacher S."/>
            <person name="Vangestel C."/>
        </authorList>
    </citation>
    <scope>NUCLEOTIDE SEQUENCE [LARGE SCALE GENOMIC DNA]</scope>
    <source>
        <strain evidence="5">W744_W776</strain>
    </source>
</reference>
<dbReference type="InterPro" id="IPR001584">
    <property type="entry name" value="Integrase_cat-core"/>
</dbReference>
<dbReference type="PRINTS" id="PR00306">
    <property type="entry name" value="SERUMAMYLOID"/>
</dbReference>
<dbReference type="GO" id="GO:0003964">
    <property type="term" value="F:RNA-directed DNA polymerase activity"/>
    <property type="evidence" value="ECO:0007669"/>
    <property type="project" value="UniProtKB-EC"/>
</dbReference>
<dbReference type="InterPro" id="IPR000096">
    <property type="entry name" value="Serum_amyloid_A"/>
</dbReference>
<dbReference type="Gene3D" id="1.10.340.70">
    <property type="match status" value="1"/>
</dbReference>
<gene>
    <name evidence="5" type="ORF">JTE90_009523</name>
</gene>
<dbReference type="PANTHER" id="PTHR37984">
    <property type="entry name" value="PROTEIN CBG26694"/>
    <property type="match status" value="1"/>
</dbReference>
<dbReference type="Pfam" id="PF00277">
    <property type="entry name" value="SAA"/>
    <property type="match status" value="1"/>
</dbReference>
<keyword evidence="6" id="KW-1185">Reference proteome</keyword>
<name>A0AAV6UT08_9ARAC</name>
<dbReference type="InterPro" id="IPR041588">
    <property type="entry name" value="Integrase_H2C2"/>
</dbReference>
<organism evidence="5 6">
    <name type="scientific">Oedothorax gibbosus</name>
    <dbReference type="NCBI Taxonomy" id="931172"/>
    <lineage>
        <taxon>Eukaryota</taxon>
        <taxon>Metazoa</taxon>
        <taxon>Ecdysozoa</taxon>
        <taxon>Arthropoda</taxon>
        <taxon>Chelicerata</taxon>
        <taxon>Arachnida</taxon>
        <taxon>Araneae</taxon>
        <taxon>Araneomorphae</taxon>
        <taxon>Entelegynae</taxon>
        <taxon>Araneoidea</taxon>
        <taxon>Linyphiidae</taxon>
        <taxon>Erigoninae</taxon>
        <taxon>Oedothorax</taxon>
    </lineage>
</organism>
<dbReference type="InterPro" id="IPR012337">
    <property type="entry name" value="RNaseH-like_sf"/>
</dbReference>
<dbReference type="InterPro" id="IPR050951">
    <property type="entry name" value="Retrovirus_Pol_polyprotein"/>
</dbReference>
<dbReference type="AlphaFoldDB" id="A0AAV6UT08"/>
<dbReference type="GO" id="GO:0005576">
    <property type="term" value="C:extracellular region"/>
    <property type="evidence" value="ECO:0007669"/>
    <property type="project" value="InterPro"/>
</dbReference>
<dbReference type="GO" id="GO:0015074">
    <property type="term" value="P:DNA integration"/>
    <property type="evidence" value="ECO:0007669"/>
    <property type="project" value="InterPro"/>
</dbReference>
<comment type="caution">
    <text evidence="5">The sequence shown here is derived from an EMBL/GenBank/DDBJ whole genome shotgun (WGS) entry which is preliminary data.</text>
</comment>
<sequence length="399" mass="44984">MPSPIDYEQIAQAQQNDPELQSLLSNSNIFHFKKINLPDCKKAIFCDLSTGTARPYIPKQFREHVFATLHNVSHSGARSTSKLVRTRFVWPSIGKDCTNWAKCCIPCQKSKIARHNKTPLGKFVDQTERFSHVHIDIVGPLPPSQNNYYCLTMIDRFTRWPEAVAIPDIRAETVAKQFYATWISRFGCPERLTTDQGRQFESALFRALSQLLGIKKLRTSPYHPQSNGLIEEFHRPMKATLKAYDTSEWAAALPTLLLGFRTAFKEDLRATSSELHQSATMSNILPFLCILSLLFLSTSGQFQFMKQAAQGSRDMLKAYTDMREANYKGADKYFHARGNFDAAKRGPGGEWAARVISNAREAVQGSHTADSKADQAANRWGRNGGDPNKFRPAGLPDKY</sequence>
<evidence type="ECO:0000256" key="1">
    <source>
        <dbReference type="ARBA" id="ARBA00007745"/>
    </source>
</evidence>
<evidence type="ECO:0000256" key="2">
    <source>
        <dbReference type="ARBA" id="ARBA00012493"/>
    </source>
</evidence>
<proteinExistence type="inferred from homology"/>
<dbReference type="FunFam" id="1.10.132.110:FF:000001">
    <property type="entry name" value="Serum amyloid A protein"/>
    <property type="match status" value="1"/>
</dbReference>
<dbReference type="Gene3D" id="1.10.132.110">
    <property type="entry name" value="Serum amyloid A protein"/>
    <property type="match status" value="1"/>
</dbReference>
<dbReference type="PROSITE" id="PS50994">
    <property type="entry name" value="INTEGRASE"/>
    <property type="match status" value="1"/>
</dbReference>
<dbReference type="GO" id="GO:0003676">
    <property type="term" value="F:nucleic acid binding"/>
    <property type="evidence" value="ECO:0007669"/>
    <property type="project" value="InterPro"/>
</dbReference>
<dbReference type="EMBL" id="JAFNEN010000272">
    <property type="protein sequence ID" value="KAG8187452.1"/>
    <property type="molecule type" value="Genomic_DNA"/>
</dbReference>
<protein>
    <recommendedName>
        <fullName evidence="2">RNA-directed DNA polymerase</fullName>
        <ecNumber evidence="2">2.7.7.49</ecNumber>
    </recommendedName>
</protein>
<comment type="similarity">
    <text evidence="1">Belongs to the SAA family.</text>
</comment>
<feature type="region of interest" description="Disordered" evidence="3">
    <location>
        <begin position="362"/>
        <end position="399"/>
    </location>
</feature>
<accession>A0AAV6UT08</accession>
<dbReference type="PANTHER" id="PTHR37984:SF15">
    <property type="entry name" value="INTEGRASE CATALYTIC DOMAIN-CONTAINING PROTEIN"/>
    <property type="match status" value="1"/>
</dbReference>
<dbReference type="Proteomes" id="UP000827092">
    <property type="component" value="Unassembled WGS sequence"/>
</dbReference>
<evidence type="ECO:0000259" key="4">
    <source>
        <dbReference type="PROSITE" id="PS50994"/>
    </source>
</evidence>
<dbReference type="EC" id="2.7.7.49" evidence="2"/>
<dbReference type="Gene3D" id="3.30.420.10">
    <property type="entry name" value="Ribonuclease H-like superfamily/Ribonuclease H"/>
    <property type="match status" value="1"/>
</dbReference>
<dbReference type="InterPro" id="IPR036397">
    <property type="entry name" value="RNaseH_sf"/>
</dbReference>
<dbReference type="SMART" id="SM00197">
    <property type="entry name" value="SAA"/>
    <property type="match status" value="1"/>
</dbReference>
<dbReference type="Pfam" id="PF17921">
    <property type="entry name" value="Integrase_H2C2"/>
    <property type="match status" value="1"/>
</dbReference>
<feature type="domain" description="Integrase catalytic" evidence="4">
    <location>
        <begin position="115"/>
        <end position="294"/>
    </location>
</feature>